<comment type="caution">
    <text evidence="1">The sequence shown here is derived from an EMBL/GenBank/DDBJ whole genome shotgun (WGS) entry which is preliminary data.</text>
</comment>
<protein>
    <submittedName>
        <fullName evidence="1">Uncharacterized protein</fullName>
    </submittedName>
</protein>
<proteinExistence type="predicted"/>
<dbReference type="AlphaFoldDB" id="A0A699L004"/>
<name>A0A699L004_TANCI</name>
<evidence type="ECO:0000313" key="1">
    <source>
        <dbReference type="EMBL" id="GFB10643.1"/>
    </source>
</evidence>
<organism evidence="1">
    <name type="scientific">Tanacetum cinerariifolium</name>
    <name type="common">Dalmatian daisy</name>
    <name type="synonym">Chrysanthemum cinerariifolium</name>
    <dbReference type="NCBI Taxonomy" id="118510"/>
    <lineage>
        <taxon>Eukaryota</taxon>
        <taxon>Viridiplantae</taxon>
        <taxon>Streptophyta</taxon>
        <taxon>Embryophyta</taxon>
        <taxon>Tracheophyta</taxon>
        <taxon>Spermatophyta</taxon>
        <taxon>Magnoliopsida</taxon>
        <taxon>eudicotyledons</taxon>
        <taxon>Gunneridae</taxon>
        <taxon>Pentapetalae</taxon>
        <taxon>asterids</taxon>
        <taxon>campanulids</taxon>
        <taxon>Asterales</taxon>
        <taxon>Asteraceae</taxon>
        <taxon>Asteroideae</taxon>
        <taxon>Anthemideae</taxon>
        <taxon>Anthemidinae</taxon>
        <taxon>Tanacetum</taxon>
    </lineage>
</organism>
<dbReference type="EMBL" id="BKCJ010553363">
    <property type="protein sequence ID" value="GFB10643.1"/>
    <property type="molecule type" value="Genomic_DNA"/>
</dbReference>
<gene>
    <name evidence="1" type="ORF">Tci_682614</name>
</gene>
<feature type="non-terminal residue" evidence="1">
    <location>
        <position position="1"/>
    </location>
</feature>
<reference evidence="1" key="1">
    <citation type="journal article" date="2019" name="Sci. Rep.">
        <title>Draft genome of Tanacetum cinerariifolium, the natural source of mosquito coil.</title>
        <authorList>
            <person name="Yamashiro T."/>
            <person name="Shiraishi A."/>
            <person name="Satake H."/>
            <person name="Nakayama K."/>
        </authorList>
    </citation>
    <scope>NUCLEOTIDE SEQUENCE</scope>
</reference>
<sequence length="162" mass="18505">DFLIGGIRTVVDPDSDLQKVYVSQWSATNGFGLDDSCICREMLDEFAPPKFFASVRGMDHDQLFIKFNVGVARQISLSAKVRMRAEYNIREKRKLGTIVDEQAELLKVRDEEIESLKAQLLLKEAKAAEAIRLRAEGQKFNIDPIFVIDPMNQSYPLIFHQK</sequence>
<accession>A0A699L004</accession>